<dbReference type="Proteomes" id="UP000186922">
    <property type="component" value="Unassembled WGS sequence"/>
</dbReference>
<dbReference type="PANTHER" id="PTHR13237:SF9">
    <property type="entry name" value="NEUROGUIDIN"/>
    <property type="match status" value="1"/>
</dbReference>
<evidence type="ECO:0000256" key="1">
    <source>
        <dbReference type="ARBA" id="ARBA00010979"/>
    </source>
</evidence>
<sequence length="330" mass="37592">MASGDSGQTLVPTEADLAAFSTLLPALRKQVKDGADVVRKVRGKFPEEDVNTLEGISFLELKNQLMLNYLQNLTFLMLKKASGVSIKDDPATLRIVEIRTVLERMRPMEKKLRYHIDKLLNAATSKSSEGSQDPLSFRPNPDLMVGAGDEEDEGVDNDESEVEDGDEVASEKRAQRKNKARDGVYVPPKMSAVPYSFEERPKNRTEKAQERAKHRALHSTIMQELRQEYYDEPEEVHDGDIYRMKADKRAKEREAYEERTMTRLNVSKKDKAQSKRMATMSSLSHIADFNDFRGMDKGDDDGGFFAQASKKRKNPQPKKGKKSKKFKKRR</sequence>
<comment type="similarity">
    <text evidence="1">Belongs to the SAS10 family.</text>
</comment>
<name>A0A1D1UX25_RAMVA</name>
<evidence type="ECO:0000313" key="3">
    <source>
        <dbReference type="EMBL" id="GAU90983.1"/>
    </source>
</evidence>
<evidence type="ECO:0000313" key="4">
    <source>
        <dbReference type="Proteomes" id="UP000186922"/>
    </source>
</evidence>
<dbReference type="STRING" id="947166.A0A1D1UX25"/>
<dbReference type="EMBL" id="BDGG01000001">
    <property type="protein sequence ID" value="GAU90983.1"/>
    <property type="molecule type" value="Genomic_DNA"/>
</dbReference>
<feature type="compositionally biased region" description="Polar residues" evidence="2">
    <location>
        <begin position="124"/>
        <end position="134"/>
    </location>
</feature>
<feature type="compositionally biased region" description="Basic residues" evidence="2">
    <location>
        <begin position="309"/>
        <end position="330"/>
    </location>
</feature>
<keyword evidence="4" id="KW-1185">Reference proteome</keyword>
<gene>
    <name evidence="3" type="primary">RvY_03324-1</name>
    <name evidence="3" type="synonym">RvY_03324.1</name>
    <name evidence="3" type="ORF">RvY_03324</name>
</gene>
<dbReference type="OrthoDB" id="203440at2759"/>
<dbReference type="AlphaFoldDB" id="A0A1D1UX25"/>
<dbReference type="PANTHER" id="PTHR13237">
    <property type="entry name" value="SOMETHING ABOUT SILENCING PROTEIN 10-RELATED"/>
    <property type="match status" value="1"/>
</dbReference>
<reference evidence="3 4" key="1">
    <citation type="journal article" date="2016" name="Nat. Commun.">
        <title>Extremotolerant tardigrade genome and improved radiotolerance of human cultured cells by tardigrade-unique protein.</title>
        <authorList>
            <person name="Hashimoto T."/>
            <person name="Horikawa D.D."/>
            <person name="Saito Y."/>
            <person name="Kuwahara H."/>
            <person name="Kozuka-Hata H."/>
            <person name="Shin-I T."/>
            <person name="Minakuchi Y."/>
            <person name="Ohishi K."/>
            <person name="Motoyama A."/>
            <person name="Aizu T."/>
            <person name="Enomoto A."/>
            <person name="Kondo K."/>
            <person name="Tanaka S."/>
            <person name="Hara Y."/>
            <person name="Koshikawa S."/>
            <person name="Sagara H."/>
            <person name="Miura T."/>
            <person name="Yokobori S."/>
            <person name="Miyagawa K."/>
            <person name="Suzuki Y."/>
            <person name="Kubo T."/>
            <person name="Oyama M."/>
            <person name="Kohara Y."/>
            <person name="Fujiyama A."/>
            <person name="Arakawa K."/>
            <person name="Katayama T."/>
            <person name="Toyoda A."/>
            <person name="Kunieda T."/>
        </authorList>
    </citation>
    <scope>NUCLEOTIDE SEQUENCE [LARGE SCALE GENOMIC DNA]</scope>
    <source>
        <strain evidence="3 4">YOKOZUNA-1</strain>
    </source>
</reference>
<evidence type="ECO:0008006" key="5">
    <source>
        <dbReference type="Google" id="ProtNLM"/>
    </source>
</evidence>
<dbReference type="GO" id="GO:0000462">
    <property type="term" value="P:maturation of SSU-rRNA from tricistronic rRNA transcript (SSU-rRNA, 5.8S rRNA, LSU-rRNA)"/>
    <property type="evidence" value="ECO:0007669"/>
    <property type="project" value="TreeGrafter"/>
</dbReference>
<feature type="compositionally biased region" description="Acidic residues" evidence="2">
    <location>
        <begin position="148"/>
        <end position="168"/>
    </location>
</feature>
<protein>
    <recommendedName>
        <fullName evidence="5">Neuroguidin</fullName>
    </recommendedName>
</protein>
<comment type="caution">
    <text evidence="3">The sequence shown here is derived from an EMBL/GenBank/DDBJ whole genome shotgun (WGS) entry which is preliminary data.</text>
</comment>
<dbReference type="Pfam" id="PF04000">
    <property type="entry name" value="Sas10_Utp3"/>
    <property type="match status" value="1"/>
</dbReference>
<proteinExistence type="inferred from homology"/>
<dbReference type="InterPro" id="IPR007146">
    <property type="entry name" value="Sas10/Utp3/C1D"/>
</dbReference>
<evidence type="ECO:0000256" key="2">
    <source>
        <dbReference type="SAM" id="MobiDB-lite"/>
    </source>
</evidence>
<dbReference type="GO" id="GO:0032040">
    <property type="term" value="C:small-subunit processome"/>
    <property type="evidence" value="ECO:0007669"/>
    <property type="project" value="TreeGrafter"/>
</dbReference>
<feature type="region of interest" description="Disordered" evidence="2">
    <location>
        <begin position="298"/>
        <end position="330"/>
    </location>
</feature>
<organism evidence="3 4">
    <name type="scientific">Ramazzottius varieornatus</name>
    <name type="common">Water bear</name>
    <name type="synonym">Tardigrade</name>
    <dbReference type="NCBI Taxonomy" id="947166"/>
    <lineage>
        <taxon>Eukaryota</taxon>
        <taxon>Metazoa</taxon>
        <taxon>Ecdysozoa</taxon>
        <taxon>Tardigrada</taxon>
        <taxon>Eutardigrada</taxon>
        <taxon>Parachela</taxon>
        <taxon>Hypsibioidea</taxon>
        <taxon>Ramazzottiidae</taxon>
        <taxon>Ramazzottius</taxon>
    </lineage>
</organism>
<accession>A0A1D1UX25</accession>
<feature type="region of interest" description="Disordered" evidence="2">
    <location>
        <begin position="124"/>
        <end position="180"/>
    </location>
</feature>